<protein>
    <recommendedName>
        <fullName evidence="8">Lysine--tRNA ligase</fullName>
        <ecNumber evidence="8">6.1.1.6</ecNumber>
    </recommendedName>
    <alternativeName>
        <fullName evidence="8">Lysyl-tRNA synthetase</fullName>
        <shortName evidence="8">LysRS</shortName>
    </alternativeName>
</protein>
<comment type="subunit">
    <text evidence="8">Homodimer.</text>
</comment>
<reference evidence="11" key="2">
    <citation type="submission" date="2006-01" db="EMBL/GenBank/DDBJ databases">
        <authorList>
            <person name="Genoscope"/>
        </authorList>
    </citation>
    <scope>NUCLEOTIDE SEQUENCE</scope>
</reference>
<reference evidence="11" key="1">
    <citation type="journal article" date="2006" name="Nature">
        <title>Deciphering the evolution and metabolism of an anammox bacterium from a community genome.</title>
        <authorList>
            <person name="Strous M."/>
            <person name="Pelletier E."/>
            <person name="Mangenot S."/>
            <person name="Rattei T."/>
            <person name="Lehner A."/>
            <person name="Taylor M.W."/>
            <person name="Horn M."/>
            <person name="Daims H."/>
            <person name="Bartol-Mavel D."/>
            <person name="Wincker P."/>
            <person name="Barbe V."/>
            <person name="Fonknechten N."/>
            <person name="Vallenet D."/>
            <person name="Segurens B."/>
            <person name="Schenowitz-Truong C."/>
            <person name="Medigue C."/>
            <person name="Collingro A."/>
            <person name="Snel B."/>
            <person name="Dutilh B.E."/>
            <person name="OpDenCamp H.J.M."/>
            <person name="vanDerDrift C."/>
            <person name="Cirpus I."/>
            <person name="vanDePas-Schoonen K.T."/>
            <person name="Harhangi H.R."/>
            <person name="vanNiftrik L."/>
            <person name="Schmid M."/>
            <person name="Keltjens J."/>
            <person name="vanDeVossenberg J."/>
            <person name="Kartal B."/>
            <person name="Meier H."/>
            <person name="Frishman D."/>
            <person name="Huynen M.A."/>
            <person name="Mewes H."/>
            <person name="Weissenbach J."/>
            <person name="Jetten M.S.M."/>
            <person name="Wagner M."/>
            <person name="LePaslier D."/>
        </authorList>
    </citation>
    <scope>NUCLEOTIDE SEQUENCE</scope>
</reference>
<keyword evidence="8" id="KW-0648">Protein biosynthesis</keyword>
<evidence type="ECO:0000313" key="11">
    <source>
        <dbReference type="EMBL" id="CAJ74503.1"/>
    </source>
</evidence>
<feature type="domain" description="Aminoacyl-transfer RNA synthetases class-II family profile" evidence="10">
    <location>
        <begin position="170"/>
        <end position="475"/>
    </location>
</feature>
<dbReference type="PRINTS" id="PR00982">
    <property type="entry name" value="TRNASYNTHLYS"/>
</dbReference>
<dbReference type="PANTHER" id="PTHR42918">
    <property type="entry name" value="LYSYL-TRNA SYNTHETASE"/>
    <property type="match status" value="1"/>
</dbReference>
<reference evidence="13" key="4">
    <citation type="submission" date="2017-10" db="EMBL/GenBank/DDBJ databases">
        <authorList>
            <person name="Banno H."/>
            <person name="Chua N.-H."/>
        </authorList>
    </citation>
    <scope>NUCLEOTIDE SEQUENCE [LARGE SCALE GENOMIC DNA]</scope>
    <source>
        <strain evidence="13">Kuenenia_mbr1_ru-nijmegen</strain>
    </source>
</reference>
<dbReference type="CDD" id="cd04322">
    <property type="entry name" value="LysRS_N"/>
    <property type="match status" value="1"/>
</dbReference>
<dbReference type="Proteomes" id="UP000501926">
    <property type="component" value="Chromosome"/>
</dbReference>
<gene>
    <name evidence="8 11" type="primary">lysS</name>
    <name evidence="12" type="ORF">KsCSTR_22240</name>
    <name evidence="13" type="ORF">KSMBR1_0174</name>
    <name evidence="11" type="ORF">kuste3740</name>
</gene>
<dbReference type="NCBIfam" id="NF001756">
    <property type="entry name" value="PRK00484.1"/>
    <property type="match status" value="1"/>
</dbReference>
<dbReference type="InterPro" id="IPR006195">
    <property type="entry name" value="aa-tRNA-synth_II"/>
</dbReference>
<dbReference type="SUPFAM" id="SSF55681">
    <property type="entry name" value="Class II aaRS and biotin synthetases"/>
    <property type="match status" value="1"/>
</dbReference>
<dbReference type="GO" id="GO:0000049">
    <property type="term" value="F:tRNA binding"/>
    <property type="evidence" value="ECO:0007669"/>
    <property type="project" value="TreeGrafter"/>
</dbReference>
<dbReference type="Gene3D" id="2.40.50.140">
    <property type="entry name" value="Nucleic acid-binding proteins"/>
    <property type="match status" value="1"/>
</dbReference>
<evidence type="ECO:0000256" key="4">
    <source>
        <dbReference type="ARBA" id="ARBA00022741"/>
    </source>
</evidence>
<dbReference type="GO" id="GO:0005829">
    <property type="term" value="C:cytosol"/>
    <property type="evidence" value="ECO:0007669"/>
    <property type="project" value="TreeGrafter"/>
</dbReference>
<name>Q1Q3B8_KUEST</name>
<dbReference type="InterPro" id="IPR002313">
    <property type="entry name" value="Lys-tRNA-ligase_II"/>
</dbReference>
<dbReference type="KEGG" id="kst:KSMBR1_0174"/>
<dbReference type="GO" id="GO:0004824">
    <property type="term" value="F:lysine-tRNA ligase activity"/>
    <property type="evidence" value="ECO:0007669"/>
    <property type="project" value="UniProtKB-UniRule"/>
</dbReference>
<keyword evidence="4 8" id="KW-0547">Nucleotide-binding</keyword>
<dbReference type="PROSITE" id="PS50862">
    <property type="entry name" value="AA_TRNA_LIGASE_II"/>
    <property type="match status" value="1"/>
</dbReference>
<feature type="binding site" evidence="8">
    <location>
        <position position="397"/>
    </location>
    <ligand>
        <name>Mg(2+)</name>
        <dbReference type="ChEBI" id="CHEBI:18420"/>
        <label>1</label>
    </ligand>
</feature>
<dbReference type="InterPro" id="IPR045864">
    <property type="entry name" value="aa-tRNA-synth_II/BPL/LPL"/>
</dbReference>
<evidence type="ECO:0000256" key="2">
    <source>
        <dbReference type="ARBA" id="ARBA00022598"/>
    </source>
</evidence>
<dbReference type="InterPro" id="IPR018149">
    <property type="entry name" value="Lys-tRNA-synth_II_C"/>
</dbReference>
<evidence type="ECO:0000313" key="13">
    <source>
        <dbReference type="EMBL" id="SOH02694.1"/>
    </source>
</evidence>
<evidence type="ECO:0000256" key="5">
    <source>
        <dbReference type="ARBA" id="ARBA00022840"/>
    </source>
</evidence>
<dbReference type="Pfam" id="PF01336">
    <property type="entry name" value="tRNA_anti-codon"/>
    <property type="match status" value="1"/>
</dbReference>
<evidence type="ECO:0000256" key="1">
    <source>
        <dbReference type="ARBA" id="ARBA00008226"/>
    </source>
</evidence>
<dbReference type="SUPFAM" id="SSF50249">
    <property type="entry name" value="Nucleic acid-binding proteins"/>
    <property type="match status" value="1"/>
</dbReference>
<comment type="similarity">
    <text evidence="1 8">Belongs to the class-II aminoacyl-tRNA synthetase family.</text>
</comment>
<dbReference type="EMBL" id="LT934425">
    <property type="protein sequence ID" value="SOH02694.1"/>
    <property type="molecule type" value="Genomic_DNA"/>
</dbReference>
<dbReference type="Pfam" id="PF00152">
    <property type="entry name" value="tRNA-synt_2"/>
    <property type="match status" value="1"/>
</dbReference>
<dbReference type="OrthoDB" id="9802326at2"/>
<proteinExistence type="inferred from homology"/>
<dbReference type="InterPro" id="IPR004364">
    <property type="entry name" value="Aa-tRNA-synt_II"/>
</dbReference>
<dbReference type="GO" id="GO:0006430">
    <property type="term" value="P:lysyl-tRNA aminoacylation"/>
    <property type="evidence" value="ECO:0007669"/>
    <property type="project" value="UniProtKB-UniRule"/>
</dbReference>
<keyword evidence="2 8" id="KW-0436">Ligase</keyword>
<dbReference type="EC" id="6.1.1.6" evidence="8"/>
<comment type="subcellular location">
    <subcellularLocation>
        <location evidence="8">Cytoplasm</location>
    </subcellularLocation>
</comment>
<dbReference type="Gene3D" id="3.30.930.10">
    <property type="entry name" value="Bira Bifunctional Protein, Domain 2"/>
    <property type="match status" value="1"/>
</dbReference>
<evidence type="ECO:0000313" key="12">
    <source>
        <dbReference type="EMBL" id="QII11603.1"/>
    </source>
</evidence>
<dbReference type="EMBL" id="CP049055">
    <property type="protein sequence ID" value="QII11603.1"/>
    <property type="molecule type" value="Genomic_DNA"/>
</dbReference>
<comment type="catalytic activity">
    <reaction evidence="7 8 9">
        <text>tRNA(Lys) + L-lysine + ATP = L-lysyl-tRNA(Lys) + AMP + diphosphate</text>
        <dbReference type="Rhea" id="RHEA:20792"/>
        <dbReference type="Rhea" id="RHEA-COMP:9696"/>
        <dbReference type="Rhea" id="RHEA-COMP:9697"/>
        <dbReference type="ChEBI" id="CHEBI:30616"/>
        <dbReference type="ChEBI" id="CHEBI:32551"/>
        <dbReference type="ChEBI" id="CHEBI:33019"/>
        <dbReference type="ChEBI" id="CHEBI:78442"/>
        <dbReference type="ChEBI" id="CHEBI:78529"/>
        <dbReference type="ChEBI" id="CHEBI:456215"/>
        <dbReference type="EC" id="6.1.1.6"/>
    </reaction>
</comment>
<dbReference type="AlphaFoldDB" id="Q1Q3B8"/>
<evidence type="ECO:0000256" key="7">
    <source>
        <dbReference type="ARBA" id="ARBA00048573"/>
    </source>
</evidence>
<dbReference type="EMBL" id="CT573071">
    <property type="protein sequence ID" value="CAJ74503.1"/>
    <property type="molecule type" value="Genomic_DNA"/>
</dbReference>
<keyword evidence="8" id="KW-0963">Cytoplasm</keyword>
<dbReference type="CDD" id="cd00775">
    <property type="entry name" value="LysRS_core"/>
    <property type="match status" value="1"/>
</dbReference>
<evidence type="ECO:0000313" key="14">
    <source>
        <dbReference type="Proteomes" id="UP000221734"/>
    </source>
</evidence>
<reference evidence="14" key="3">
    <citation type="submission" date="2017-10" db="EMBL/GenBank/DDBJ databases">
        <authorList>
            <person name="Frank J."/>
        </authorList>
    </citation>
    <scope>NUCLEOTIDE SEQUENCE [LARGE SCALE GENOMIC DNA]</scope>
</reference>
<feature type="binding site" evidence="8">
    <location>
        <position position="390"/>
    </location>
    <ligand>
        <name>Mg(2+)</name>
        <dbReference type="ChEBI" id="CHEBI:18420"/>
        <label>1</label>
    </ligand>
</feature>
<dbReference type="InterPro" id="IPR004365">
    <property type="entry name" value="NA-bd_OB_tRNA"/>
</dbReference>
<dbReference type="HAMAP" id="MF_00252">
    <property type="entry name" value="Lys_tRNA_synth_class2"/>
    <property type="match status" value="1"/>
</dbReference>
<dbReference type="NCBIfam" id="TIGR00499">
    <property type="entry name" value="lysS_bact"/>
    <property type="match status" value="1"/>
</dbReference>
<keyword evidence="6 8" id="KW-0030">Aminoacyl-tRNA synthetase</keyword>
<sequence>MEKYEQERFTKLQKLRDKGVDPFGGRYDNVQSIQTILEGFAPDRDDIKAKAAGRIMTMRPHGKTVFLDIRDRTGKIQVYIKRDKVGEDTFEISHLLDLGDILGVEGTLFKTRTGEITIFADNITLLSKSLLNPPEKWHGLKDIELRHRQRYVDLFTNQDVMQTFLKRIQIINHIRAFLNERDFVEVETPMMQPIPGGAVARPFITHHNALDIDLYLRIAPELYLKRLLVGGMERVYEINRNFRNEGISTRHNPEFTMMELYQAYSDYNGMMELTEELITSLAMKIQGKYELSFGEITVNMTPPWRRATFCELLKEHSGISYDDEEGLIRKSKESGLETNGISRDNIANTLFEELVEKTLVNPTFVLDYPTSICPLTKTCAHDPRFAQRFELYIASMEVANSYSELNDSIEQDRRLHEQIGTETDITGKIDEDFLTALKYGMPPAGGLGIGIDRLIMLLTNNVSIREVILFPLLKPKQ</sequence>
<comment type="cofactor">
    <cofactor evidence="8 9">
        <name>Mg(2+)</name>
        <dbReference type="ChEBI" id="CHEBI:18420"/>
    </cofactor>
    <text evidence="8 9">Binds 3 Mg(2+) ions per subunit.</text>
</comment>
<keyword evidence="14" id="KW-1185">Reference proteome</keyword>
<keyword evidence="3 8" id="KW-0479">Metal-binding</keyword>
<dbReference type="InterPro" id="IPR044136">
    <property type="entry name" value="Lys-tRNA-ligase_II_N"/>
</dbReference>
<evidence type="ECO:0000259" key="10">
    <source>
        <dbReference type="PROSITE" id="PS50862"/>
    </source>
</evidence>
<keyword evidence="5 8" id="KW-0067">ATP-binding</keyword>
<dbReference type="RefSeq" id="WP_099323635.1">
    <property type="nucleotide sequence ID" value="NZ_CP049055.1"/>
</dbReference>
<evidence type="ECO:0000256" key="3">
    <source>
        <dbReference type="ARBA" id="ARBA00022723"/>
    </source>
</evidence>
<dbReference type="InterPro" id="IPR012340">
    <property type="entry name" value="NA-bd_OB-fold"/>
</dbReference>
<evidence type="ECO:0000313" key="15">
    <source>
        <dbReference type="Proteomes" id="UP000501926"/>
    </source>
</evidence>
<dbReference type="GO" id="GO:0005524">
    <property type="term" value="F:ATP binding"/>
    <property type="evidence" value="ECO:0007669"/>
    <property type="project" value="UniProtKB-UniRule"/>
</dbReference>
<reference evidence="12 15" key="5">
    <citation type="submission" date="2020-02" db="EMBL/GenBank/DDBJ databases">
        <title>Newly sequenced genome of strain CSTR1 showed variability in Candidatus Kuenenia stuttgartiensis genomes.</title>
        <authorList>
            <person name="Ding C."/>
            <person name="Adrian L."/>
        </authorList>
    </citation>
    <scope>NUCLEOTIDE SEQUENCE [LARGE SCALE GENOMIC DNA]</scope>
    <source>
        <strain evidence="12 15">CSTR1</strain>
    </source>
</reference>
<evidence type="ECO:0000256" key="8">
    <source>
        <dbReference type="HAMAP-Rule" id="MF_00252"/>
    </source>
</evidence>
<organism evidence="11">
    <name type="scientific">Kuenenia stuttgartiensis</name>
    <dbReference type="NCBI Taxonomy" id="174633"/>
    <lineage>
        <taxon>Bacteria</taxon>
        <taxon>Pseudomonadati</taxon>
        <taxon>Planctomycetota</taxon>
        <taxon>Candidatus Brocadiia</taxon>
        <taxon>Candidatus Brocadiales</taxon>
        <taxon>Candidatus Brocadiaceae</taxon>
        <taxon>Candidatus Kuenenia</taxon>
    </lineage>
</organism>
<feature type="binding site" evidence="8">
    <location>
        <position position="397"/>
    </location>
    <ligand>
        <name>Mg(2+)</name>
        <dbReference type="ChEBI" id="CHEBI:18420"/>
        <label>2</label>
    </ligand>
</feature>
<evidence type="ECO:0000256" key="9">
    <source>
        <dbReference type="RuleBase" id="RU000336"/>
    </source>
</evidence>
<dbReference type="Proteomes" id="UP000221734">
    <property type="component" value="Chromosome Kuenenia_stuttgartiensis_MBR1"/>
</dbReference>
<dbReference type="PANTHER" id="PTHR42918:SF15">
    <property type="entry name" value="LYSINE--TRNA LIGASE, CHLOROPLASTIC_MITOCHONDRIAL"/>
    <property type="match status" value="1"/>
</dbReference>
<keyword evidence="8 9" id="KW-0460">Magnesium</keyword>
<accession>Q1Q3B8</accession>
<evidence type="ECO:0000256" key="6">
    <source>
        <dbReference type="ARBA" id="ARBA00023146"/>
    </source>
</evidence>
<dbReference type="GO" id="GO:0000287">
    <property type="term" value="F:magnesium ion binding"/>
    <property type="evidence" value="ECO:0007669"/>
    <property type="project" value="UniProtKB-UniRule"/>
</dbReference>